<accession>A0A2W5Q8T4</accession>
<evidence type="ECO:0008006" key="3">
    <source>
        <dbReference type="Google" id="ProtNLM"/>
    </source>
</evidence>
<protein>
    <recommendedName>
        <fullName evidence="3">Nucleotidyltransferase family protein</fullName>
    </recommendedName>
</protein>
<sequence length="349" mass="38394">MPDRPSELEALSDLCRCLQGGVPPMVDWEAVLALANRTLVTPALAEALGIGRRGDPAIPPEVASLLRVIAERTAARNKMMHAQLTEAVIALNARGITPILLKGAALLARRGPDCANRLLTDLDLMVREQDDALAVEVLEGLGYSRILSMHQDEQGANLGRECDAGGLDLHYRLKRVGPARDAGWLMQWCRPFAIGAGKAAMPSSAALAGLFVLHDQLQEGDYWRGRIDLRHLADMAAIDREAKGLDGAELAALFPDGRARRALAVQLDSLAQWLGVRVAIGRSGGRSGWRTRLQGWRRDRQLRHPGWETAFTLSSWLIDPPFSLYEQRGMAARGREMRRMLLERKATKV</sequence>
<evidence type="ECO:0000313" key="1">
    <source>
        <dbReference type="EMBL" id="PZQ51143.1"/>
    </source>
</evidence>
<dbReference type="AlphaFoldDB" id="A0A2W5Q8T4"/>
<dbReference type="InterPro" id="IPR039498">
    <property type="entry name" value="NTP_transf_5"/>
</dbReference>
<gene>
    <name evidence="1" type="ORF">DI555_21045</name>
</gene>
<organism evidence="1 2">
    <name type="scientific">Novosphingobium pentaromativorans</name>
    <dbReference type="NCBI Taxonomy" id="205844"/>
    <lineage>
        <taxon>Bacteria</taxon>
        <taxon>Pseudomonadati</taxon>
        <taxon>Pseudomonadota</taxon>
        <taxon>Alphaproteobacteria</taxon>
        <taxon>Sphingomonadales</taxon>
        <taxon>Sphingomonadaceae</taxon>
        <taxon>Novosphingobium</taxon>
    </lineage>
</organism>
<dbReference type="Pfam" id="PF14907">
    <property type="entry name" value="NTP_transf_5"/>
    <property type="match status" value="1"/>
</dbReference>
<proteinExistence type="predicted"/>
<dbReference type="EMBL" id="QFPX01000026">
    <property type="protein sequence ID" value="PZQ51143.1"/>
    <property type="molecule type" value="Genomic_DNA"/>
</dbReference>
<name>A0A2W5Q8T4_9SPHN</name>
<dbReference type="Proteomes" id="UP000249082">
    <property type="component" value="Unassembled WGS sequence"/>
</dbReference>
<comment type="caution">
    <text evidence="1">The sequence shown here is derived from an EMBL/GenBank/DDBJ whole genome shotgun (WGS) entry which is preliminary data.</text>
</comment>
<reference evidence="1 2" key="1">
    <citation type="submission" date="2017-08" db="EMBL/GenBank/DDBJ databases">
        <title>Infants hospitalized years apart are colonized by the same room-sourced microbial strains.</title>
        <authorList>
            <person name="Brooks B."/>
            <person name="Olm M.R."/>
            <person name="Firek B.A."/>
            <person name="Baker R."/>
            <person name="Thomas B.C."/>
            <person name="Morowitz M.J."/>
            <person name="Banfield J.F."/>
        </authorList>
    </citation>
    <scope>NUCLEOTIDE SEQUENCE [LARGE SCALE GENOMIC DNA]</scope>
    <source>
        <strain evidence="1">S2_005_002_R2_33</strain>
    </source>
</reference>
<evidence type="ECO:0000313" key="2">
    <source>
        <dbReference type="Proteomes" id="UP000249082"/>
    </source>
</evidence>